<feature type="compositionally biased region" description="Basic and acidic residues" evidence="1">
    <location>
        <begin position="422"/>
        <end position="433"/>
    </location>
</feature>
<evidence type="ECO:0000313" key="3">
    <source>
        <dbReference type="Proteomes" id="UP000225361"/>
    </source>
</evidence>
<feature type="compositionally biased region" description="Basic and acidic residues" evidence="1">
    <location>
        <begin position="553"/>
        <end position="566"/>
    </location>
</feature>
<dbReference type="Proteomes" id="UP000225361">
    <property type="component" value="Segment"/>
</dbReference>
<proteinExistence type="predicted"/>
<feature type="compositionally biased region" description="Basic and acidic residues" evidence="1">
    <location>
        <begin position="349"/>
        <end position="374"/>
    </location>
</feature>
<evidence type="ECO:0000256" key="1">
    <source>
        <dbReference type="SAM" id="MobiDB-lite"/>
    </source>
</evidence>
<accession>A0A1D7S9J5</accession>
<feature type="compositionally biased region" description="Low complexity" evidence="1">
    <location>
        <begin position="306"/>
        <end position="317"/>
    </location>
</feature>
<evidence type="ECO:0000313" key="2">
    <source>
        <dbReference type="EMBL" id="AOO10331.1"/>
    </source>
</evidence>
<feature type="region of interest" description="Disordered" evidence="1">
    <location>
        <begin position="553"/>
        <end position="572"/>
    </location>
</feature>
<feature type="region of interest" description="Disordered" evidence="1">
    <location>
        <begin position="262"/>
        <end position="317"/>
    </location>
</feature>
<feature type="region of interest" description="Disordered" evidence="1">
    <location>
        <begin position="347"/>
        <end position="441"/>
    </location>
</feature>
<organism evidence="2 3">
    <name type="scientific">Synechococcus phage S-RIM8</name>
    <dbReference type="NCBI Taxonomy" id="756278"/>
    <lineage>
        <taxon>Viruses</taxon>
        <taxon>Duplodnaviria</taxon>
        <taxon>Heunggongvirae</taxon>
        <taxon>Uroviricota</taxon>
        <taxon>Caudoviricetes</taxon>
        <taxon>Pantevenvirales</taxon>
        <taxon>Kyanoviridae</taxon>
        <taxon>Neptunevirus</taxon>
        <taxon>Neptunevirus srim18</taxon>
    </lineage>
</organism>
<reference evidence="2 3" key="1">
    <citation type="journal article" date="2016" name="Environ. Microbiol.">
        <title>Genomic diversification of marine cyanophages into stable ecotypes.</title>
        <authorList>
            <person name="Marston M.F."/>
            <person name="Martiny J.B."/>
        </authorList>
    </citation>
    <scope>NUCLEOTIDE SEQUENCE [LARGE SCALE GENOMIC DNA]</scope>
    <source>
        <strain evidence="2">RW_01_0212_WH8101</strain>
    </source>
</reference>
<feature type="compositionally biased region" description="Low complexity" evidence="1">
    <location>
        <begin position="281"/>
        <end position="298"/>
    </location>
</feature>
<feature type="compositionally biased region" description="Basic and acidic residues" evidence="1">
    <location>
        <begin position="262"/>
        <end position="278"/>
    </location>
</feature>
<name>A0A1D7S9J5_9CAUD</name>
<gene>
    <name evidence="2" type="ORF">RW01021201_183</name>
</gene>
<sequence length="572" mass="61847">MNLNDLPDMSDALKQVQMYEAKKKGDGNLANNAVPYDKVTKADIVTGALGQDEEGGKKKPKGHDCAKLVKYAPDGSVKEEFETIPEMHTMLEDGTVTHYDITDGEWIYENVPVEELEIVISEKHEHFVNYDKNAEVLGEDAKYDRNRKRAAQRAAARNAARDAGQTGVVPGVGYVSPRRERETYVDSAGVTRHKSGAKNEAFAFSDAEWQELAMLGEEIDAMTDEQLIDFMEEIILEVAEDDQDLLEICEALEEVEVISERVDPKETQRRRDQAKDRLATGSAMKSAAEKSSAPSGPSRVERMKSAAKSAAKKVGSAVKAGAKMAGRAATKAGKAAVSTAGKVAGTYQGEKEAARIKAKRASMEKTPPKKKETSSDDDGTGGKLDALLKSTRGTSSSSDSGSKSGGGGESSHSGPTILARKKSSDSGDSEKGSTRKAVGSALKSAARLVGRGIKKAVGKTARAVSSGSDRLAKRLGEDYEQIAHLYESGLFSIEEIENVIEEGYKEIDRDKENRMYRRAGNLARTSLSSTGKAKRVAQDKSAKIVSAITSKKERERFDRIGQDPKHQNNYGG</sequence>
<protein>
    <submittedName>
        <fullName evidence="2">Uncharacterized protein</fullName>
    </submittedName>
</protein>
<feature type="compositionally biased region" description="Low complexity" evidence="1">
    <location>
        <begin position="393"/>
        <end position="402"/>
    </location>
</feature>
<dbReference type="EMBL" id="KX349285">
    <property type="protein sequence ID" value="AOO10331.1"/>
    <property type="molecule type" value="Genomic_DNA"/>
</dbReference>